<sequence>MLFPTWWRSSGLAVFGMELAIVPPDFWSFQKLMGGLKMGSSGNGADTIGNNTSFL</sequence>
<evidence type="ECO:0000313" key="1">
    <source>
        <dbReference type="EMBL" id="ERN08914.1"/>
    </source>
</evidence>
<protein>
    <submittedName>
        <fullName evidence="1">Uncharacterized protein</fullName>
    </submittedName>
</protein>
<gene>
    <name evidence="1" type="ORF">AMTR_s00015p00236510</name>
</gene>
<dbReference type="HOGENOM" id="CLU_3056551_0_0_1"/>
<dbReference type="EMBL" id="KI393208">
    <property type="protein sequence ID" value="ERN08914.1"/>
    <property type="molecule type" value="Genomic_DNA"/>
</dbReference>
<organism evidence="1 2">
    <name type="scientific">Amborella trichopoda</name>
    <dbReference type="NCBI Taxonomy" id="13333"/>
    <lineage>
        <taxon>Eukaryota</taxon>
        <taxon>Viridiplantae</taxon>
        <taxon>Streptophyta</taxon>
        <taxon>Embryophyta</taxon>
        <taxon>Tracheophyta</taxon>
        <taxon>Spermatophyta</taxon>
        <taxon>Magnoliopsida</taxon>
        <taxon>Amborellales</taxon>
        <taxon>Amborellaceae</taxon>
        <taxon>Amborella</taxon>
    </lineage>
</organism>
<dbReference type="AlphaFoldDB" id="W1PMA2"/>
<evidence type="ECO:0000313" key="2">
    <source>
        <dbReference type="Proteomes" id="UP000017836"/>
    </source>
</evidence>
<dbReference type="Proteomes" id="UP000017836">
    <property type="component" value="Unassembled WGS sequence"/>
</dbReference>
<feature type="non-terminal residue" evidence="1">
    <location>
        <position position="55"/>
    </location>
</feature>
<reference evidence="2" key="1">
    <citation type="journal article" date="2013" name="Science">
        <title>The Amborella genome and the evolution of flowering plants.</title>
        <authorList>
            <consortium name="Amborella Genome Project"/>
        </authorList>
    </citation>
    <scope>NUCLEOTIDE SEQUENCE [LARGE SCALE GENOMIC DNA]</scope>
</reference>
<proteinExistence type="predicted"/>
<accession>W1PMA2</accession>
<keyword evidence="2" id="KW-1185">Reference proteome</keyword>
<name>W1PMA2_AMBTC</name>